<reference evidence="2" key="1">
    <citation type="submission" date="2023-03" db="EMBL/GenBank/DDBJ databases">
        <title>Emydomyces testavorans Genome Sequence.</title>
        <authorList>
            <person name="Hoyer L."/>
        </authorList>
    </citation>
    <scope>NUCLEOTIDE SEQUENCE</scope>
    <source>
        <strain evidence="2">16-2883</strain>
    </source>
</reference>
<feature type="compositionally biased region" description="Acidic residues" evidence="1">
    <location>
        <begin position="409"/>
        <end position="422"/>
    </location>
</feature>
<dbReference type="EMBL" id="CP120630">
    <property type="protein sequence ID" value="WEW61010.1"/>
    <property type="molecule type" value="Genomic_DNA"/>
</dbReference>
<dbReference type="Proteomes" id="UP001219355">
    <property type="component" value="Chromosome 4"/>
</dbReference>
<evidence type="ECO:0000256" key="1">
    <source>
        <dbReference type="SAM" id="MobiDB-lite"/>
    </source>
</evidence>
<evidence type="ECO:0000313" key="2">
    <source>
        <dbReference type="EMBL" id="WEW61010.1"/>
    </source>
</evidence>
<organism evidence="2 3">
    <name type="scientific">Emydomyces testavorans</name>
    <dbReference type="NCBI Taxonomy" id="2070801"/>
    <lineage>
        <taxon>Eukaryota</taxon>
        <taxon>Fungi</taxon>
        <taxon>Dikarya</taxon>
        <taxon>Ascomycota</taxon>
        <taxon>Pezizomycotina</taxon>
        <taxon>Eurotiomycetes</taxon>
        <taxon>Eurotiomycetidae</taxon>
        <taxon>Onygenales</taxon>
        <taxon>Nannizziopsiaceae</taxon>
        <taxon>Emydomyces</taxon>
    </lineage>
</organism>
<feature type="compositionally biased region" description="Acidic residues" evidence="1">
    <location>
        <begin position="232"/>
        <end position="243"/>
    </location>
</feature>
<feature type="region of interest" description="Disordered" evidence="1">
    <location>
        <begin position="334"/>
        <end position="426"/>
    </location>
</feature>
<sequence length="588" mass="66174">MTARIENVLAAKSPSLTDENDWEEFALTDVRVRFPGKTRYANLLSASPRNPVSVTGQLELVEENQECLVLDENYRSKRIIIENVTHYAYGQQNDGEIGIWVAGEPGWFYVTPARNYRQIYNEMVEAVDLLYFITDKHQQKGRRRKQWNPKVDYLLDQYVNHTHGACEDADDAIDVFDKHHAFLIKQMVHGEEGIDWSTTPIYKYFREKYEELFEQLEGLEDSDVGDNHSDVTEDEDAEDENPESPDAVTVEKAQADTIFETVLDMKELSRPSKQQLTLKSAAEYLTKRYEIDSLDYAVNLIKARAGHLIEMMDNAKSLSSIDWSRKTIYRQLKAAERSASTQEVHSAPLHPRPSGDQDSSSSSPEESEEEDQRRGPKRRARMSILRPKLSSGSANRAGKSGKQPPTETSDSEPEPENLEPCEETPTRFGGHRLIQEATPARVNGAARAVISVSESDSWSSKKASVQETIDLADAVSPPINGDFILPPSPPLQPDIDLPPDTWMCPVQGCGKTVYKASTKRSRDVIFDHSLVHADDTQTKLNLVFAEQRLNVNASVDYLLTKIRDFGALQEGSSDAIIDPDSKRAKLSK</sequence>
<proteinExistence type="predicted"/>
<gene>
    <name evidence="2" type="ORF">PRK78_006499</name>
</gene>
<feature type="compositionally biased region" description="Low complexity" evidence="1">
    <location>
        <begin position="352"/>
        <end position="364"/>
    </location>
</feature>
<feature type="region of interest" description="Disordered" evidence="1">
    <location>
        <begin position="220"/>
        <end position="249"/>
    </location>
</feature>
<accession>A0AAF0DQC1</accession>
<dbReference type="AlphaFoldDB" id="A0AAF0DQC1"/>
<keyword evidence="3" id="KW-1185">Reference proteome</keyword>
<protein>
    <recommendedName>
        <fullName evidence="4">DNA (cytosine-5)-methyltransferase 1 replication foci domain-containing protein</fullName>
    </recommendedName>
</protein>
<name>A0AAF0DQC1_9EURO</name>
<evidence type="ECO:0000313" key="3">
    <source>
        <dbReference type="Proteomes" id="UP001219355"/>
    </source>
</evidence>
<evidence type="ECO:0008006" key="4">
    <source>
        <dbReference type="Google" id="ProtNLM"/>
    </source>
</evidence>